<dbReference type="SUPFAM" id="SSF161084">
    <property type="entry name" value="MAPEG domain-like"/>
    <property type="match status" value="1"/>
</dbReference>
<dbReference type="InterPro" id="IPR023352">
    <property type="entry name" value="MAPEG-like_dom_sf"/>
</dbReference>
<keyword evidence="7" id="KW-1185">Reference proteome</keyword>
<reference evidence="6" key="2">
    <citation type="journal article" date="2023" name="Int. J. Mol. Sci.">
        <title>De Novo Assembly and Annotation of 11 Diverse Shrub Willow (Salix) Genomes Reveals Novel Gene Organization in Sex-Linked Regions.</title>
        <authorList>
            <person name="Hyden B."/>
            <person name="Feng K."/>
            <person name="Yates T.B."/>
            <person name="Jawdy S."/>
            <person name="Cereghino C."/>
            <person name="Smart L.B."/>
            <person name="Muchero W."/>
        </authorList>
    </citation>
    <scope>NUCLEOTIDE SEQUENCE</scope>
    <source>
        <tissue evidence="6">Shoot tip</tissue>
    </source>
</reference>
<dbReference type="Gene3D" id="1.20.120.550">
    <property type="entry name" value="Membrane associated eicosanoid/glutathione metabolism-like domain"/>
    <property type="match status" value="1"/>
</dbReference>
<keyword evidence="2 5" id="KW-0812">Transmembrane</keyword>
<dbReference type="GO" id="GO:0006691">
    <property type="term" value="P:leukotriene metabolic process"/>
    <property type="evidence" value="ECO:0007669"/>
    <property type="project" value="UniProtKB-ARBA"/>
</dbReference>
<proteinExistence type="predicted"/>
<sequence length="173" mass="20314">MAGLEMFPARYGNVAFVLVAYCFLNFWMAFMVGKARKKYNVPYPTLYAVESENKEAKLFNCVQRASEFPGTDASVLYADDVRRDKASLSFCCSWIHLYCHSVFLFHWLFHWGSSKTSHYWEIWVLGFDWAYGVHNFIRHQSSSRDQCLLHLLLLIHQGEVRSRRSDPELQRSI</sequence>
<reference evidence="6" key="1">
    <citation type="submission" date="2022-11" db="EMBL/GenBank/DDBJ databases">
        <authorList>
            <person name="Hyden B.L."/>
            <person name="Feng K."/>
            <person name="Yates T."/>
            <person name="Jawdy S."/>
            <person name="Smart L.B."/>
            <person name="Muchero W."/>
        </authorList>
    </citation>
    <scope>NUCLEOTIDE SEQUENCE</scope>
    <source>
        <tissue evidence="6">Shoot tip</tissue>
    </source>
</reference>
<dbReference type="GO" id="GO:0005635">
    <property type="term" value="C:nuclear envelope"/>
    <property type="evidence" value="ECO:0007669"/>
    <property type="project" value="TreeGrafter"/>
</dbReference>
<dbReference type="GO" id="GO:0005783">
    <property type="term" value="C:endoplasmic reticulum"/>
    <property type="evidence" value="ECO:0007669"/>
    <property type="project" value="TreeGrafter"/>
</dbReference>
<dbReference type="Proteomes" id="UP001151532">
    <property type="component" value="Chromosome 17"/>
</dbReference>
<keyword evidence="4 5" id="KW-0472">Membrane</keyword>
<feature type="transmembrane region" description="Helical" evidence="5">
    <location>
        <begin position="12"/>
        <end position="32"/>
    </location>
</feature>
<evidence type="ECO:0000256" key="1">
    <source>
        <dbReference type="ARBA" id="ARBA00004141"/>
    </source>
</evidence>
<evidence type="ECO:0000313" key="7">
    <source>
        <dbReference type="Proteomes" id="UP001151532"/>
    </source>
</evidence>
<protein>
    <recommendedName>
        <fullName evidence="8">Microsomal glutathione S-transferase 3</fullName>
    </recommendedName>
</protein>
<evidence type="ECO:0008006" key="8">
    <source>
        <dbReference type="Google" id="ProtNLM"/>
    </source>
</evidence>
<dbReference type="EMBL" id="JAPFFK010000011">
    <property type="protein sequence ID" value="KAJ6735254.1"/>
    <property type="molecule type" value="Genomic_DNA"/>
</dbReference>
<dbReference type="InterPro" id="IPR050997">
    <property type="entry name" value="MAPEG"/>
</dbReference>
<evidence type="ECO:0000256" key="3">
    <source>
        <dbReference type="ARBA" id="ARBA00022989"/>
    </source>
</evidence>
<dbReference type="Pfam" id="PF01124">
    <property type="entry name" value="MAPEG"/>
    <property type="match status" value="1"/>
</dbReference>
<dbReference type="GO" id="GO:0004364">
    <property type="term" value="F:glutathione transferase activity"/>
    <property type="evidence" value="ECO:0007669"/>
    <property type="project" value="TreeGrafter"/>
</dbReference>
<dbReference type="AlphaFoldDB" id="A0A9Q0ZI25"/>
<evidence type="ECO:0000256" key="5">
    <source>
        <dbReference type="SAM" id="Phobius"/>
    </source>
</evidence>
<dbReference type="PANTHER" id="PTHR10250">
    <property type="entry name" value="MICROSOMAL GLUTATHIONE S-TRANSFERASE"/>
    <property type="match status" value="1"/>
</dbReference>
<accession>A0A9Q0ZI25</accession>
<comment type="subcellular location">
    <subcellularLocation>
        <location evidence="1">Membrane</location>
        <topology evidence="1">Multi-pass membrane protein</topology>
    </subcellularLocation>
</comment>
<dbReference type="GO" id="GO:0016020">
    <property type="term" value="C:membrane"/>
    <property type="evidence" value="ECO:0007669"/>
    <property type="project" value="UniProtKB-SubCell"/>
</dbReference>
<dbReference type="PANTHER" id="PTHR10250:SF22">
    <property type="entry name" value="MICROSOMAL GLUTATHIONE S-TRANSFERASE"/>
    <property type="match status" value="1"/>
</dbReference>
<evidence type="ECO:0000313" key="6">
    <source>
        <dbReference type="EMBL" id="KAJ6735254.1"/>
    </source>
</evidence>
<feature type="transmembrane region" description="Helical" evidence="5">
    <location>
        <begin position="120"/>
        <end position="137"/>
    </location>
</feature>
<name>A0A9Q0ZI25_SALPP</name>
<comment type="caution">
    <text evidence="6">The sequence shown here is derived from an EMBL/GenBank/DDBJ whole genome shotgun (WGS) entry which is preliminary data.</text>
</comment>
<feature type="transmembrane region" description="Helical" evidence="5">
    <location>
        <begin position="86"/>
        <end position="108"/>
    </location>
</feature>
<dbReference type="OrthoDB" id="410651at2759"/>
<evidence type="ECO:0000256" key="2">
    <source>
        <dbReference type="ARBA" id="ARBA00022692"/>
    </source>
</evidence>
<gene>
    <name evidence="6" type="ORF">OIU79_002344</name>
</gene>
<organism evidence="6 7">
    <name type="scientific">Salix purpurea</name>
    <name type="common">Purple osier willow</name>
    <dbReference type="NCBI Taxonomy" id="77065"/>
    <lineage>
        <taxon>Eukaryota</taxon>
        <taxon>Viridiplantae</taxon>
        <taxon>Streptophyta</taxon>
        <taxon>Embryophyta</taxon>
        <taxon>Tracheophyta</taxon>
        <taxon>Spermatophyta</taxon>
        <taxon>Magnoliopsida</taxon>
        <taxon>eudicotyledons</taxon>
        <taxon>Gunneridae</taxon>
        <taxon>Pentapetalae</taxon>
        <taxon>rosids</taxon>
        <taxon>fabids</taxon>
        <taxon>Malpighiales</taxon>
        <taxon>Salicaceae</taxon>
        <taxon>Saliceae</taxon>
        <taxon>Salix</taxon>
    </lineage>
</organism>
<dbReference type="GO" id="GO:0004602">
    <property type="term" value="F:glutathione peroxidase activity"/>
    <property type="evidence" value="ECO:0007669"/>
    <property type="project" value="TreeGrafter"/>
</dbReference>
<keyword evidence="3 5" id="KW-1133">Transmembrane helix</keyword>
<dbReference type="InterPro" id="IPR001129">
    <property type="entry name" value="Membr-assoc_MAPEG"/>
</dbReference>
<evidence type="ECO:0000256" key="4">
    <source>
        <dbReference type="ARBA" id="ARBA00023136"/>
    </source>
</evidence>